<dbReference type="Proteomes" id="UP000578352">
    <property type="component" value="Unassembled WGS sequence"/>
</dbReference>
<gene>
    <name evidence="2" type="ORF">HNR13_001764</name>
</gene>
<comment type="caution">
    <text evidence="2">The sequence shown here is derived from an EMBL/GenBank/DDBJ whole genome shotgun (WGS) entry which is preliminary data.</text>
</comment>
<feature type="region of interest" description="Disordered" evidence="1">
    <location>
        <begin position="47"/>
        <end position="68"/>
    </location>
</feature>
<dbReference type="EMBL" id="JACCFL010000001">
    <property type="protein sequence ID" value="NYJ23477.1"/>
    <property type="molecule type" value="Genomic_DNA"/>
</dbReference>
<dbReference type="RefSeq" id="WP_179605397.1">
    <property type="nucleotide sequence ID" value="NZ_BAABEH010000001.1"/>
</dbReference>
<proteinExistence type="predicted"/>
<evidence type="ECO:0000313" key="2">
    <source>
        <dbReference type="EMBL" id="NYJ23477.1"/>
    </source>
</evidence>
<name>A0A853CS19_9MICO</name>
<reference evidence="2 3" key="1">
    <citation type="submission" date="2020-07" db="EMBL/GenBank/DDBJ databases">
        <title>Sequencing the genomes of 1000 actinobacteria strains.</title>
        <authorList>
            <person name="Klenk H.-P."/>
        </authorList>
    </citation>
    <scope>NUCLEOTIDE SEQUENCE [LARGE SCALE GENOMIC DNA]</scope>
    <source>
        <strain evidence="2 3">DSM 15165</strain>
    </source>
</reference>
<feature type="compositionally biased region" description="Basic residues" evidence="1">
    <location>
        <begin position="59"/>
        <end position="68"/>
    </location>
</feature>
<sequence>MTIQDLGARCDRHVGEAFQPRCSDCDNANRELEQERAQERHQRAIERNAALGITPNRPTPRRRFTRRR</sequence>
<protein>
    <submittedName>
        <fullName evidence="2">Uncharacterized protein</fullName>
    </submittedName>
</protein>
<organism evidence="2 3">
    <name type="scientific">Leifsonia shinshuensis</name>
    <dbReference type="NCBI Taxonomy" id="150026"/>
    <lineage>
        <taxon>Bacteria</taxon>
        <taxon>Bacillati</taxon>
        <taxon>Actinomycetota</taxon>
        <taxon>Actinomycetes</taxon>
        <taxon>Micrococcales</taxon>
        <taxon>Microbacteriaceae</taxon>
        <taxon>Leifsonia</taxon>
    </lineage>
</organism>
<evidence type="ECO:0000256" key="1">
    <source>
        <dbReference type="SAM" id="MobiDB-lite"/>
    </source>
</evidence>
<evidence type="ECO:0000313" key="3">
    <source>
        <dbReference type="Proteomes" id="UP000578352"/>
    </source>
</evidence>
<dbReference type="AlphaFoldDB" id="A0A853CS19"/>
<accession>A0A853CS19</accession>